<dbReference type="EMBL" id="CP002666">
    <property type="protein sequence ID" value="AEE46629.1"/>
    <property type="molecule type" value="Genomic_DNA"/>
</dbReference>
<dbReference type="Proteomes" id="UP000008460">
    <property type="component" value="Chromosome"/>
</dbReference>
<keyword evidence="2" id="KW-1133">Transmembrane helix</keyword>
<feature type="transmembrane region" description="Helical" evidence="2">
    <location>
        <begin position="67"/>
        <end position="85"/>
    </location>
</feature>
<dbReference type="STRING" id="590998.Celf_2503"/>
<evidence type="ECO:0000313" key="4">
    <source>
        <dbReference type="Proteomes" id="UP000008460"/>
    </source>
</evidence>
<keyword evidence="4" id="KW-1185">Reference proteome</keyword>
<feature type="transmembrane region" description="Helical" evidence="2">
    <location>
        <begin position="6"/>
        <end position="22"/>
    </location>
</feature>
<accession>F4H523</accession>
<dbReference type="eggNOG" id="COG2456">
    <property type="taxonomic scope" value="Bacteria"/>
</dbReference>
<dbReference type="Pfam" id="PF10066">
    <property type="entry name" value="DUF2304"/>
    <property type="match status" value="1"/>
</dbReference>
<dbReference type="RefSeq" id="WP_013771655.1">
    <property type="nucleotide sequence ID" value="NC_015514.1"/>
</dbReference>
<gene>
    <name evidence="3" type="ordered locus">Celf_2503</name>
</gene>
<feature type="transmembrane region" description="Helical" evidence="2">
    <location>
        <begin position="34"/>
        <end position="55"/>
    </location>
</feature>
<dbReference type="InterPro" id="IPR019277">
    <property type="entry name" value="DUF2304"/>
</dbReference>
<feature type="region of interest" description="Disordered" evidence="1">
    <location>
        <begin position="113"/>
        <end position="146"/>
    </location>
</feature>
<evidence type="ECO:0000256" key="2">
    <source>
        <dbReference type="SAM" id="Phobius"/>
    </source>
</evidence>
<evidence type="ECO:0000313" key="3">
    <source>
        <dbReference type="EMBL" id="AEE46629.1"/>
    </source>
</evidence>
<organism evidence="3 4">
    <name type="scientific">Cellulomonas fimi (strain ATCC 484 / DSM 20113 / JCM 1341 / CCUG 24087 / LMG 16345 / NBRC 15513 / NCIMB 8980 / NCTC 7547 / NRS-133)</name>
    <dbReference type="NCBI Taxonomy" id="590998"/>
    <lineage>
        <taxon>Bacteria</taxon>
        <taxon>Bacillati</taxon>
        <taxon>Actinomycetota</taxon>
        <taxon>Actinomycetes</taxon>
        <taxon>Micrococcales</taxon>
        <taxon>Cellulomonadaceae</taxon>
        <taxon>Cellulomonas</taxon>
    </lineage>
</organism>
<dbReference type="KEGG" id="cfi:Celf_2503"/>
<keyword evidence="2" id="KW-0812">Transmembrane</keyword>
<sequence>MSGYVFAIALCVLLVVLIFLLLRTRKVREKYVGIWLALAVAVVVMAVFPGLAFWLSDLVGVETPVNLLFATGFAVVLAVCIQLSSEVSALEEETRTIAEELALLRLEVESARGGAPAAPVPPAPAPADEDAPTGLAPGADDRLSQH</sequence>
<protein>
    <recommendedName>
        <fullName evidence="5">DUF2304 domain-containing protein</fullName>
    </recommendedName>
</protein>
<evidence type="ECO:0000256" key="1">
    <source>
        <dbReference type="SAM" id="MobiDB-lite"/>
    </source>
</evidence>
<name>F4H523_CELFA</name>
<proteinExistence type="predicted"/>
<reference evidence="3 4" key="1">
    <citation type="submission" date="2011-04" db="EMBL/GenBank/DDBJ databases">
        <title>Complete sequence of Cellulomonas fimi ATCC 484.</title>
        <authorList>
            <consortium name="US DOE Joint Genome Institute"/>
            <person name="Lucas S."/>
            <person name="Han J."/>
            <person name="Lapidus A."/>
            <person name="Cheng J.-F."/>
            <person name="Goodwin L."/>
            <person name="Pitluck S."/>
            <person name="Peters L."/>
            <person name="Chertkov O."/>
            <person name="Detter J.C."/>
            <person name="Han C."/>
            <person name="Tapia R."/>
            <person name="Land M."/>
            <person name="Hauser L."/>
            <person name="Kyrpides N."/>
            <person name="Ivanova N."/>
            <person name="Ovchinnikova G."/>
            <person name="Pagani I."/>
            <person name="Mead D."/>
            <person name="Brumm P."/>
            <person name="Woyke T."/>
        </authorList>
    </citation>
    <scope>NUCLEOTIDE SEQUENCE [LARGE SCALE GENOMIC DNA]</scope>
    <source>
        <strain evidence="4">ATCC 484 / DSM 20113 / JCM 1341 / NBRC 15513 / NCIMB 8980 / NCTC 7547</strain>
    </source>
</reference>
<dbReference type="HOGENOM" id="CLU_134280_0_1_11"/>
<dbReference type="AlphaFoldDB" id="F4H523"/>
<evidence type="ECO:0008006" key="5">
    <source>
        <dbReference type="Google" id="ProtNLM"/>
    </source>
</evidence>
<keyword evidence="2" id="KW-0472">Membrane</keyword>